<keyword evidence="2" id="KW-1185">Reference proteome</keyword>
<protein>
    <submittedName>
        <fullName evidence="1">Uncharacterized protein</fullName>
    </submittedName>
</protein>
<name>A0ABR5F7E1_9ACTN</name>
<gene>
    <name evidence="1" type="ORF">FrCorBMG51_04705</name>
</gene>
<comment type="caution">
    <text evidence="1">The sequence shown here is derived from an EMBL/GenBank/DDBJ whole genome shotgun (WGS) entry which is preliminary data.</text>
</comment>
<proteinExistence type="predicted"/>
<evidence type="ECO:0000313" key="1">
    <source>
        <dbReference type="EMBL" id="KLL12543.1"/>
    </source>
</evidence>
<dbReference type="Proteomes" id="UP000035425">
    <property type="component" value="Unassembled WGS sequence"/>
</dbReference>
<accession>A0ABR5F7E1</accession>
<sequence>MLDNLLREGLFTHSDDHVVGQLRPGSDLIEERIDLRRETGVLYVAVSPAPTPVVQLTPTVNESQDSNKAFMGESVVHGGDRTG</sequence>
<organism evidence="1 2">
    <name type="scientific">Protofrankia coriariae</name>
    <dbReference type="NCBI Taxonomy" id="1562887"/>
    <lineage>
        <taxon>Bacteria</taxon>
        <taxon>Bacillati</taxon>
        <taxon>Actinomycetota</taxon>
        <taxon>Actinomycetes</taxon>
        <taxon>Frankiales</taxon>
        <taxon>Frankiaceae</taxon>
        <taxon>Protofrankia</taxon>
    </lineage>
</organism>
<dbReference type="EMBL" id="JWIO01000004">
    <property type="protein sequence ID" value="KLL12543.1"/>
    <property type="molecule type" value="Genomic_DNA"/>
</dbReference>
<reference evidence="1 2" key="1">
    <citation type="submission" date="2014-12" db="EMBL/GenBank/DDBJ databases">
        <title>Frankia sp. BMG5.1 draft genome.</title>
        <authorList>
            <person name="Gtari M."/>
            <person name="Ghodhbane-Gtari F."/>
            <person name="Nouioui I."/>
            <person name="Ktari A."/>
            <person name="Hezbri K."/>
            <person name="Mimouni W."/>
            <person name="Sbissi I."/>
            <person name="Ayari A."/>
            <person name="Yamanaka T."/>
            <person name="Normand P."/>
            <person name="Tisa L.S."/>
            <person name="Boudabous A."/>
        </authorList>
    </citation>
    <scope>NUCLEOTIDE SEQUENCE [LARGE SCALE GENOMIC DNA]</scope>
    <source>
        <strain evidence="1 2">BMG5.1</strain>
    </source>
</reference>
<evidence type="ECO:0000313" key="2">
    <source>
        <dbReference type="Proteomes" id="UP000035425"/>
    </source>
</evidence>